<keyword evidence="2" id="KW-1185">Reference proteome</keyword>
<dbReference type="AlphaFoldDB" id="A0A388TJE3"/>
<proteinExistence type="predicted"/>
<name>A0A388TJE3_9BACT</name>
<dbReference type="SUPFAM" id="SSF47781">
    <property type="entry name" value="RuvA domain 2-like"/>
    <property type="match status" value="1"/>
</dbReference>
<dbReference type="InterPro" id="IPR010994">
    <property type="entry name" value="RuvA_2-like"/>
</dbReference>
<sequence length="256" mass="28456">IAGRYADRLSTNIELPTAQSLRLLAPDKEPQVITRTMDMVSAAAPAAGQSTQLIVGATPERDWQIVNLAERLYQNNNLSRVYYSGYVPVNTDKRLPAPVPDPLAEAEGGRRVRLREHRLYQADWLLRFYGFSAGEILSPEYPDLDAQVDPKTGWALRHPEFFPVEINKAGYTDLLRIPGVGVRSAKRILQARRFNALDGGALRRIGVVLRRAKYFIVCSGRMLDGLRMYAPATLYRCLTARPASLPGGGQMSLFAA</sequence>
<dbReference type="EMBL" id="BGZO01000123">
    <property type="protein sequence ID" value="GBR77156.1"/>
    <property type="molecule type" value="Genomic_DNA"/>
</dbReference>
<dbReference type="Proteomes" id="UP000275925">
    <property type="component" value="Unassembled WGS sequence"/>
</dbReference>
<reference evidence="1 2" key="1">
    <citation type="journal article" date="2019" name="ISME J.">
        <title>Genome analyses of uncultured TG2/ZB3 bacteria in 'Margulisbacteria' specifically attached to ectosymbiotic spirochetes of protists in the termite gut.</title>
        <authorList>
            <person name="Utami Y.D."/>
            <person name="Kuwahara H."/>
            <person name="Igai K."/>
            <person name="Murakami T."/>
            <person name="Sugaya K."/>
            <person name="Morikawa T."/>
            <person name="Nagura Y."/>
            <person name="Yuki M."/>
            <person name="Deevong P."/>
            <person name="Inoue T."/>
            <person name="Kihara K."/>
            <person name="Lo N."/>
            <person name="Yamada A."/>
            <person name="Ohkuma M."/>
            <person name="Hongoh Y."/>
        </authorList>
    </citation>
    <scope>NUCLEOTIDE SEQUENCE [LARGE SCALE GENOMIC DNA]</scope>
    <source>
        <strain evidence="1">NkOx7-02</strain>
    </source>
</reference>
<gene>
    <name evidence="1" type="ORF">NO2_1587</name>
</gene>
<organism evidence="1 2">
    <name type="scientific">Candidatus Termititenax persephonae</name>
    <dbReference type="NCBI Taxonomy" id="2218525"/>
    <lineage>
        <taxon>Bacteria</taxon>
        <taxon>Bacillati</taxon>
        <taxon>Candidatus Margulisiibacteriota</taxon>
        <taxon>Candidatus Termititenacia</taxon>
        <taxon>Candidatus Termititenacales</taxon>
        <taxon>Candidatus Termititenacaceae</taxon>
        <taxon>Candidatus Termititenax</taxon>
    </lineage>
</organism>
<accession>A0A388TJE3</accession>
<evidence type="ECO:0000313" key="1">
    <source>
        <dbReference type="EMBL" id="GBR77156.1"/>
    </source>
</evidence>
<feature type="non-terminal residue" evidence="1">
    <location>
        <position position="1"/>
    </location>
</feature>
<dbReference type="Gene3D" id="1.10.150.320">
    <property type="entry name" value="Photosystem II 12 kDa extrinsic protein"/>
    <property type="match status" value="1"/>
</dbReference>
<comment type="caution">
    <text evidence="1">The sequence shown here is derived from an EMBL/GenBank/DDBJ whole genome shotgun (WGS) entry which is preliminary data.</text>
</comment>
<evidence type="ECO:0000313" key="2">
    <source>
        <dbReference type="Proteomes" id="UP000275925"/>
    </source>
</evidence>
<protein>
    <submittedName>
        <fullName evidence="1">Radical SAM protein</fullName>
    </submittedName>
</protein>